<dbReference type="EMBL" id="CAESAG010000016">
    <property type="protein sequence ID" value="CAB4331408.1"/>
    <property type="molecule type" value="Genomic_DNA"/>
</dbReference>
<feature type="region of interest" description="Disordered" evidence="1">
    <location>
        <begin position="112"/>
        <end position="132"/>
    </location>
</feature>
<protein>
    <submittedName>
        <fullName evidence="2">Unannotated protein</fullName>
    </submittedName>
</protein>
<proteinExistence type="predicted"/>
<evidence type="ECO:0000313" key="2">
    <source>
        <dbReference type="EMBL" id="CAB4331408.1"/>
    </source>
</evidence>
<gene>
    <name evidence="2" type="ORF">UFOPK4080_00203</name>
</gene>
<organism evidence="2">
    <name type="scientific">freshwater metagenome</name>
    <dbReference type="NCBI Taxonomy" id="449393"/>
    <lineage>
        <taxon>unclassified sequences</taxon>
        <taxon>metagenomes</taxon>
        <taxon>ecological metagenomes</taxon>
    </lineage>
</organism>
<name>A0A6J5YR82_9ZZZZ</name>
<reference evidence="2" key="1">
    <citation type="submission" date="2020-05" db="EMBL/GenBank/DDBJ databases">
        <authorList>
            <person name="Chiriac C."/>
            <person name="Salcher M."/>
            <person name="Ghai R."/>
            <person name="Kavagutti S V."/>
        </authorList>
    </citation>
    <scope>NUCLEOTIDE SEQUENCE</scope>
</reference>
<dbReference type="AlphaFoldDB" id="A0A6J5YR82"/>
<evidence type="ECO:0000256" key="1">
    <source>
        <dbReference type="SAM" id="MobiDB-lite"/>
    </source>
</evidence>
<sequence length="393" mass="40623">MKFLAVFIAALLTITTPAEAAQKRVAVKKIEKIATLPGAELLVANGSSIITISNIDSTTSDIALNALDISGTTTWSKVFDSGVDEIAMAAARDSAGDLWVAGFSAASATEESATATISPENPDSVVVEPSQPSRGDLNRLTLWKISTVGELLATFYSSENIPGLINAISVTSTGISVVGQYNQRSFIQNISPSGTFGKVLYIGSAKTTLNTVVRNADGSASAFGNSTETLGGKKLAAKQDGVLIKVSKSGAIKSVVRSSALKAERSWLSSDSNFLLSGYVKVGKKIESAMTKFSPTFAPVWTIRVPSTGESLAITAGKSSVAAIGSNAPITSLIGWSPAKPSLLLLSFDSKGLITAAKGSSDLTAPLALTYSKELGVIGLAKSSDGSVVLFKF</sequence>
<accession>A0A6J5YR82</accession>